<evidence type="ECO:0000256" key="8">
    <source>
        <dbReference type="SAM" id="SignalP"/>
    </source>
</evidence>
<dbReference type="EMBL" id="JAAMPU010000097">
    <property type="protein sequence ID" value="NMH26965.1"/>
    <property type="molecule type" value="Genomic_DNA"/>
</dbReference>
<dbReference type="Gene3D" id="2.60.40.1120">
    <property type="entry name" value="Carboxypeptidase-like, regulatory domain"/>
    <property type="match status" value="1"/>
</dbReference>
<dbReference type="InterPro" id="IPR008969">
    <property type="entry name" value="CarboxyPept-like_regulatory"/>
</dbReference>
<keyword evidence="11" id="KW-1185">Reference proteome</keyword>
<dbReference type="GO" id="GO:0009279">
    <property type="term" value="C:cell outer membrane"/>
    <property type="evidence" value="ECO:0007669"/>
    <property type="project" value="UniProtKB-SubCell"/>
</dbReference>
<reference evidence="10" key="1">
    <citation type="submission" date="2020-02" db="EMBL/GenBank/DDBJ databases">
        <title>Flavobacterium sp. genome.</title>
        <authorList>
            <person name="Jung H.S."/>
            <person name="Baek J.H."/>
            <person name="Jeon C.O."/>
        </authorList>
    </citation>
    <scope>NUCLEOTIDE SEQUENCE</scope>
    <source>
        <strain evidence="10">SE-s28</strain>
    </source>
</reference>
<comment type="subcellular location">
    <subcellularLocation>
        <location evidence="1 7">Cell outer membrane</location>
        <topology evidence="1 7">Multi-pass membrane protein</topology>
    </subcellularLocation>
</comment>
<gene>
    <name evidence="10" type="ORF">G6047_02875</name>
</gene>
<dbReference type="AlphaFoldDB" id="A0A972FKL9"/>
<evidence type="ECO:0000256" key="2">
    <source>
        <dbReference type="ARBA" id="ARBA00022448"/>
    </source>
</evidence>
<keyword evidence="2 7" id="KW-0813">Transport</keyword>
<dbReference type="Pfam" id="PF13715">
    <property type="entry name" value="CarbopepD_reg_2"/>
    <property type="match status" value="1"/>
</dbReference>
<evidence type="ECO:0000259" key="9">
    <source>
        <dbReference type="Pfam" id="PF07715"/>
    </source>
</evidence>
<dbReference type="Proteomes" id="UP000712080">
    <property type="component" value="Unassembled WGS sequence"/>
</dbReference>
<evidence type="ECO:0000313" key="10">
    <source>
        <dbReference type="EMBL" id="NMH26965.1"/>
    </source>
</evidence>
<keyword evidence="3 7" id="KW-1134">Transmembrane beta strand</keyword>
<protein>
    <submittedName>
        <fullName evidence="10">TonB-dependent receptor</fullName>
    </submittedName>
</protein>
<evidence type="ECO:0000256" key="4">
    <source>
        <dbReference type="ARBA" id="ARBA00022692"/>
    </source>
</evidence>
<feature type="signal peptide" evidence="8">
    <location>
        <begin position="1"/>
        <end position="17"/>
    </location>
</feature>
<organism evidence="10 11">
    <name type="scientific">Flavobacterium silvaticum</name>
    <dbReference type="NCBI Taxonomy" id="1852020"/>
    <lineage>
        <taxon>Bacteria</taxon>
        <taxon>Pseudomonadati</taxon>
        <taxon>Bacteroidota</taxon>
        <taxon>Flavobacteriia</taxon>
        <taxon>Flavobacteriales</taxon>
        <taxon>Flavobacteriaceae</taxon>
        <taxon>Flavobacterium</taxon>
    </lineage>
</organism>
<keyword evidence="4 7" id="KW-0812">Transmembrane</keyword>
<feature type="chain" id="PRO_5037445797" evidence="8">
    <location>
        <begin position="18"/>
        <end position="993"/>
    </location>
</feature>
<dbReference type="NCBIfam" id="TIGR04056">
    <property type="entry name" value="OMP_RagA_SusC"/>
    <property type="match status" value="1"/>
</dbReference>
<keyword evidence="10" id="KW-0675">Receptor</keyword>
<dbReference type="InterPro" id="IPR037066">
    <property type="entry name" value="Plug_dom_sf"/>
</dbReference>
<sequence length="993" mass="108762">MKHIFTLFLTIFLFSFAEGQTVKGTVKDASGIPLPGVNIKVIPSNASTISDMDGNFTIAANVGDVIEFSFIGFSTKTVKATTQMTVALAEESSTLTEVVVVGYGTKKLGAVTGSVAQVKAADIVRTPAQSAVQAIQGKAAGVNIVTNDEPGSNPTIRVRGLGTLIAGRDPLYVIDGVETNGLNGINPNDIENMDVLKDASSLAIYGQKGANGVVIVTTKKGKEGKLKVTFDSYYGFKNIQRKVDMADSYQFAYFNNYAMGSSSYLNLNQPYNTNWLDEITRTGSVKSNTMSISGGTENANYYFSAGNYEEEGILIGTEYKRTNLNSRNQFKAFDGKLKISQNFNATIGRNTPKPASLFTAAYKQSPIVPVYFENGRWGQPLRNSATGLVDINGSDRFNNVANPVAQLANTNDQSKNVILFGSVGAELQIFKDLKFNSTFGATYETYKGYSFVDNTENYLITNATKTITDYENTFGDKEVIYNTLTQYQGTNYAWNWDNYLTYTKSIGKHNINVTAGMSRTTKQDNDYLSGTRRNLPENANYWNLSLASYNSETSPGAVTTGTKTTPIVSVAYFGRFEYDYDGKYMLTGILRREGISAFQKSNRWDNFPSVSAGWVVTNEDFLKESKVFNYLKIRGGYGQVGNGNTSNATNNVVFRSGANYTFGSDPSINPGVTIPYEVDPNLTWETMEEIDLGLDFRFLDNRLSGTIDLYDRTSKNVILPVSLPPVLSQEDVVLNTGEISNKGAELSLRWQDKIGDKISYWIGGNISFNKNELTKVTNTYFANFTGGDLGNGQFTKQVLVGEALGSFYVYDVTGFDANGNFTYSDERVVAGSYIPKYTYGGNIGLTYGNIDFSVDIYGVGGNKIFNGKKAQRFGGENFEADYLDSFWTPGNPNAENPNPSNEQPRPSTYFIEDGAFLRINNITLGYTLPEVSKAITKARIYVTAVNPFLFTKYSGFSPESSGSNGGDPLGNAGMELDAYPTNKTFTVGLNLTF</sequence>
<evidence type="ECO:0000313" key="11">
    <source>
        <dbReference type="Proteomes" id="UP000712080"/>
    </source>
</evidence>
<dbReference type="InterPro" id="IPR039426">
    <property type="entry name" value="TonB-dep_rcpt-like"/>
</dbReference>
<comment type="caution">
    <text evidence="10">The sequence shown here is derived from an EMBL/GenBank/DDBJ whole genome shotgun (WGS) entry which is preliminary data.</text>
</comment>
<evidence type="ECO:0000256" key="1">
    <source>
        <dbReference type="ARBA" id="ARBA00004571"/>
    </source>
</evidence>
<dbReference type="InterPro" id="IPR012910">
    <property type="entry name" value="Plug_dom"/>
</dbReference>
<dbReference type="NCBIfam" id="TIGR04057">
    <property type="entry name" value="SusC_RagA_signa"/>
    <property type="match status" value="1"/>
</dbReference>
<proteinExistence type="inferred from homology"/>
<comment type="similarity">
    <text evidence="7">Belongs to the TonB-dependent receptor family.</text>
</comment>
<keyword evidence="5 7" id="KW-0472">Membrane</keyword>
<dbReference type="Gene3D" id="2.170.130.10">
    <property type="entry name" value="TonB-dependent receptor, plug domain"/>
    <property type="match status" value="1"/>
</dbReference>
<keyword evidence="8" id="KW-0732">Signal</keyword>
<dbReference type="RefSeq" id="WP_169525969.1">
    <property type="nucleotide sequence ID" value="NZ_JAAMPU010000097.1"/>
</dbReference>
<keyword evidence="6 7" id="KW-0998">Cell outer membrane</keyword>
<dbReference type="InterPro" id="IPR036942">
    <property type="entry name" value="Beta-barrel_TonB_sf"/>
</dbReference>
<feature type="domain" description="TonB-dependent receptor plug" evidence="9">
    <location>
        <begin position="110"/>
        <end position="213"/>
    </location>
</feature>
<accession>A0A972FKL9</accession>
<dbReference type="SUPFAM" id="SSF56935">
    <property type="entry name" value="Porins"/>
    <property type="match status" value="1"/>
</dbReference>
<dbReference type="PROSITE" id="PS52016">
    <property type="entry name" value="TONB_DEPENDENT_REC_3"/>
    <property type="match status" value="1"/>
</dbReference>
<name>A0A972FKL9_9FLAO</name>
<dbReference type="Pfam" id="PF07715">
    <property type="entry name" value="Plug"/>
    <property type="match status" value="1"/>
</dbReference>
<dbReference type="InterPro" id="IPR023996">
    <property type="entry name" value="TonB-dep_OMP_SusC/RagA"/>
</dbReference>
<evidence type="ECO:0000256" key="7">
    <source>
        <dbReference type="PROSITE-ProRule" id="PRU01360"/>
    </source>
</evidence>
<evidence type="ECO:0000256" key="6">
    <source>
        <dbReference type="ARBA" id="ARBA00023237"/>
    </source>
</evidence>
<evidence type="ECO:0000256" key="3">
    <source>
        <dbReference type="ARBA" id="ARBA00022452"/>
    </source>
</evidence>
<dbReference type="InterPro" id="IPR023997">
    <property type="entry name" value="TonB-dep_OMP_SusC/RagA_CS"/>
</dbReference>
<evidence type="ECO:0000256" key="5">
    <source>
        <dbReference type="ARBA" id="ARBA00023136"/>
    </source>
</evidence>
<dbReference type="Gene3D" id="2.40.170.20">
    <property type="entry name" value="TonB-dependent receptor, beta-barrel domain"/>
    <property type="match status" value="1"/>
</dbReference>
<dbReference type="SUPFAM" id="SSF49464">
    <property type="entry name" value="Carboxypeptidase regulatory domain-like"/>
    <property type="match status" value="1"/>
</dbReference>